<dbReference type="KEGG" id="nja:NSJP_2059"/>
<gene>
    <name evidence="1" type="ORF">NSJP_2059</name>
</gene>
<evidence type="ECO:0000313" key="1">
    <source>
        <dbReference type="EMBL" id="SLM48231.1"/>
    </source>
</evidence>
<sequence length="57" mass="6212">MFTTTHHSGCKAYTRGLDHDLTDVAQPQVPIASGTMPHGIRGTCCPRTSDVLYHEAE</sequence>
<keyword evidence="2" id="KW-1185">Reference proteome</keyword>
<accession>A0A1W1I5M0</accession>
<proteinExistence type="predicted"/>
<protein>
    <submittedName>
        <fullName evidence="1">Uncharacterized protein</fullName>
    </submittedName>
</protein>
<evidence type="ECO:0000313" key="2">
    <source>
        <dbReference type="Proteomes" id="UP000192042"/>
    </source>
</evidence>
<dbReference type="AlphaFoldDB" id="A0A1W1I5M0"/>
<dbReference type="Proteomes" id="UP000192042">
    <property type="component" value="Chromosome I"/>
</dbReference>
<dbReference type="STRING" id="1325564.NSJP_2059"/>
<organism evidence="1 2">
    <name type="scientific">Nitrospira japonica</name>
    <dbReference type="NCBI Taxonomy" id="1325564"/>
    <lineage>
        <taxon>Bacteria</taxon>
        <taxon>Pseudomonadati</taxon>
        <taxon>Nitrospirota</taxon>
        <taxon>Nitrospiria</taxon>
        <taxon>Nitrospirales</taxon>
        <taxon>Nitrospiraceae</taxon>
        <taxon>Nitrospira</taxon>
    </lineage>
</organism>
<name>A0A1W1I5M0_9BACT</name>
<reference evidence="1 2" key="1">
    <citation type="submission" date="2017-03" db="EMBL/GenBank/DDBJ databases">
        <authorList>
            <person name="Afonso C.L."/>
            <person name="Miller P.J."/>
            <person name="Scott M.A."/>
            <person name="Spackman E."/>
            <person name="Goraichik I."/>
            <person name="Dimitrov K.M."/>
            <person name="Suarez D.L."/>
            <person name="Swayne D.E."/>
        </authorList>
    </citation>
    <scope>NUCLEOTIDE SEQUENCE [LARGE SCALE GENOMIC DNA]</scope>
    <source>
        <strain evidence="1">Genome sequencing of Nitrospira japonica strain NJ11</strain>
    </source>
</reference>
<dbReference type="EMBL" id="LT828648">
    <property type="protein sequence ID" value="SLM48231.1"/>
    <property type="molecule type" value="Genomic_DNA"/>
</dbReference>